<keyword evidence="6" id="KW-0808">Transferase</keyword>
<keyword evidence="6" id="KW-0548">Nucleotidyltransferase</keyword>
<dbReference type="GO" id="GO:0005886">
    <property type="term" value="C:plasma membrane"/>
    <property type="evidence" value="ECO:0007669"/>
    <property type="project" value="UniProtKB-SubCell"/>
</dbReference>
<evidence type="ECO:0000256" key="2">
    <source>
        <dbReference type="ARBA" id="ARBA00004533"/>
    </source>
</evidence>
<gene>
    <name evidence="6" type="primary">adrA2</name>
    <name evidence="6" type="ORF">NCTC11842_00299</name>
</gene>
<feature type="transmembrane region" description="Helical" evidence="4">
    <location>
        <begin position="12"/>
        <end position="29"/>
    </location>
</feature>
<dbReference type="InterPro" id="IPR000160">
    <property type="entry name" value="GGDEF_dom"/>
</dbReference>
<dbReference type="Proteomes" id="UP000250443">
    <property type="component" value="Unassembled WGS sequence"/>
</dbReference>
<dbReference type="SMART" id="SM00267">
    <property type="entry name" value="GGDEF"/>
    <property type="match status" value="1"/>
</dbReference>
<dbReference type="EMBL" id="UAUF01000002">
    <property type="protein sequence ID" value="SPZ00154.1"/>
    <property type="molecule type" value="Genomic_DNA"/>
</dbReference>
<dbReference type="GO" id="GO:0043709">
    <property type="term" value="P:cell adhesion involved in single-species biofilm formation"/>
    <property type="evidence" value="ECO:0007669"/>
    <property type="project" value="TreeGrafter"/>
</dbReference>
<comment type="cofactor">
    <cofactor evidence="1">
        <name>Mg(2+)</name>
        <dbReference type="ChEBI" id="CHEBI:18420"/>
    </cofactor>
</comment>
<keyword evidence="4" id="KW-1133">Transmembrane helix</keyword>
<feature type="domain" description="GGDEF" evidence="5">
    <location>
        <begin position="148"/>
        <end position="280"/>
    </location>
</feature>
<dbReference type="SUPFAM" id="SSF55073">
    <property type="entry name" value="Nucleotide cyclase"/>
    <property type="match status" value="1"/>
</dbReference>
<feature type="transmembrane region" description="Helical" evidence="4">
    <location>
        <begin position="83"/>
        <end position="104"/>
    </location>
</feature>
<dbReference type="Pfam" id="PF00990">
    <property type="entry name" value="GGDEF"/>
    <property type="match status" value="1"/>
</dbReference>
<reference evidence="6 7" key="1">
    <citation type="submission" date="2018-06" db="EMBL/GenBank/DDBJ databases">
        <authorList>
            <consortium name="Pathogen Informatics"/>
            <person name="Doyle S."/>
        </authorList>
    </citation>
    <scope>NUCLEOTIDE SEQUENCE [LARGE SCALE GENOMIC DNA]</scope>
    <source>
        <strain evidence="6 7">NCTC11842</strain>
    </source>
</reference>
<protein>
    <recommendedName>
        <fullName evidence="3">diguanylate cyclase</fullName>
        <ecNumber evidence="3">2.7.7.65</ecNumber>
    </recommendedName>
</protein>
<evidence type="ECO:0000313" key="7">
    <source>
        <dbReference type="Proteomes" id="UP000250443"/>
    </source>
</evidence>
<evidence type="ECO:0000256" key="1">
    <source>
        <dbReference type="ARBA" id="ARBA00001946"/>
    </source>
</evidence>
<dbReference type="Gene3D" id="3.30.70.270">
    <property type="match status" value="1"/>
</dbReference>
<evidence type="ECO:0000313" key="6">
    <source>
        <dbReference type="EMBL" id="SPZ00154.1"/>
    </source>
</evidence>
<dbReference type="PANTHER" id="PTHR45138:SF24">
    <property type="entry name" value="DIGUANYLATE CYCLASE DGCC-RELATED"/>
    <property type="match status" value="1"/>
</dbReference>
<comment type="subcellular location">
    <subcellularLocation>
        <location evidence="2">Cell inner membrane</location>
    </subcellularLocation>
</comment>
<dbReference type="InterPro" id="IPR007894">
    <property type="entry name" value="MASE2"/>
</dbReference>
<organism evidence="6 7">
    <name type="scientific">Pseudomonas luteola</name>
    <dbReference type="NCBI Taxonomy" id="47886"/>
    <lineage>
        <taxon>Bacteria</taxon>
        <taxon>Pseudomonadati</taxon>
        <taxon>Pseudomonadota</taxon>
        <taxon>Gammaproteobacteria</taxon>
        <taxon>Pseudomonadales</taxon>
        <taxon>Pseudomonadaceae</taxon>
        <taxon>Pseudomonas</taxon>
    </lineage>
</organism>
<evidence type="ECO:0000256" key="4">
    <source>
        <dbReference type="SAM" id="Phobius"/>
    </source>
</evidence>
<dbReference type="NCBIfam" id="TIGR00254">
    <property type="entry name" value="GGDEF"/>
    <property type="match status" value="1"/>
</dbReference>
<dbReference type="InterPro" id="IPR043128">
    <property type="entry name" value="Rev_trsase/Diguanyl_cyclase"/>
</dbReference>
<dbReference type="PANTHER" id="PTHR45138">
    <property type="entry name" value="REGULATORY COMPONENTS OF SENSORY TRANSDUCTION SYSTEM"/>
    <property type="match status" value="1"/>
</dbReference>
<dbReference type="Pfam" id="PF05230">
    <property type="entry name" value="MASE2"/>
    <property type="match status" value="1"/>
</dbReference>
<sequence length="284" mass="31242">MPYVVERRNLLIEAVMGGFWVAAMGLNALPSTMMISMYCLNSIAVGAPGLLWKSLLAQLAGLLTAWTLLGFKFIPETSHLQVYAYLPMLAIYPMAVGGAAYQLAGKLAQHKRALRDFSRLDSLTGVLNHGAWKESLEAEFVALQQGNRSAVLALIDIDRFKSINDTQGHLIGDEVIRVLSDVLKANCRASDIAGRVGGDEFAVLFKAADCAQARLALARLQQCFRKVLEEQNHLPVVTLSIGIVPYDQAMTDAQLWLKCSDQALYQAKHNGRDQLAQFERHNEG</sequence>
<evidence type="ECO:0000256" key="3">
    <source>
        <dbReference type="ARBA" id="ARBA00012528"/>
    </source>
</evidence>
<keyword evidence="4" id="KW-0812">Transmembrane</keyword>
<dbReference type="InterPro" id="IPR029787">
    <property type="entry name" value="Nucleotide_cyclase"/>
</dbReference>
<dbReference type="CDD" id="cd01949">
    <property type="entry name" value="GGDEF"/>
    <property type="match status" value="1"/>
</dbReference>
<evidence type="ECO:0000259" key="5">
    <source>
        <dbReference type="PROSITE" id="PS50887"/>
    </source>
</evidence>
<keyword evidence="4" id="KW-0472">Membrane</keyword>
<dbReference type="GO" id="GO:0052621">
    <property type="term" value="F:diguanylate cyclase activity"/>
    <property type="evidence" value="ECO:0007669"/>
    <property type="project" value="UniProtKB-EC"/>
</dbReference>
<name>A0A2X2BYH4_PSELU</name>
<dbReference type="EC" id="2.7.7.65" evidence="3"/>
<proteinExistence type="predicted"/>
<dbReference type="GO" id="GO:1902201">
    <property type="term" value="P:negative regulation of bacterial-type flagellum-dependent cell motility"/>
    <property type="evidence" value="ECO:0007669"/>
    <property type="project" value="TreeGrafter"/>
</dbReference>
<accession>A0A2X2BYH4</accession>
<dbReference type="AlphaFoldDB" id="A0A2X2BYH4"/>
<feature type="transmembrane region" description="Helical" evidence="4">
    <location>
        <begin position="50"/>
        <end position="71"/>
    </location>
</feature>
<dbReference type="PROSITE" id="PS50887">
    <property type="entry name" value="GGDEF"/>
    <property type="match status" value="1"/>
</dbReference>
<dbReference type="InterPro" id="IPR050469">
    <property type="entry name" value="Diguanylate_Cyclase"/>
</dbReference>
<dbReference type="FunFam" id="3.30.70.270:FF:000001">
    <property type="entry name" value="Diguanylate cyclase domain protein"/>
    <property type="match status" value="1"/>
</dbReference>